<dbReference type="PANTHER" id="PTHR46579:SF1">
    <property type="entry name" value="F5_8 TYPE C DOMAIN-CONTAINING PROTEIN"/>
    <property type="match status" value="1"/>
</dbReference>
<protein>
    <submittedName>
        <fullName evidence="2">Uncharacterized protein</fullName>
    </submittedName>
</protein>
<organism evidence="2 3">
    <name type="scientific">Mycena venus</name>
    <dbReference type="NCBI Taxonomy" id="2733690"/>
    <lineage>
        <taxon>Eukaryota</taxon>
        <taxon>Fungi</taxon>
        <taxon>Dikarya</taxon>
        <taxon>Basidiomycota</taxon>
        <taxon>Agaricomycotina</taxon>
        <taxon>Agaricomycetes</taxon>
        <taxon>Agaricomycetidae</taxon>
        <taxon>Agaricales</taxon>
        <taxon>Marasmiineae</taxon>
        <taxon>Mycenaceae</taxon>
        <taxon>Mycena</taxon>
    </lineage>
</organism>
<dbReference type="PANTHER" id="PTHR46579">
    <property type="entry name" value="F5/8 TYPE C DOMAIN-CONTAINING PROTEIN-RELATED"/>
    <property type="match status" value="1"/>
</dbReference>
<gene>
    <name evidence="2" type="ORF">MVEN_00680600</name>
</gene>
<sequence length="1097" mass="124175">MSRSDAQYEWCLCSECRLKGEHGALQTKQTIKRHIAADRRLSLNPAAATPNTIRVPSPPLPAIALSSPPHPEPLAFPDDDSDDAPHGLSPAFSDADFQWPAADCYAPSSPRFVFSSDEEDESSLQDDNCDTSEDEPDSPELQDDDQAVDVDKIDADPLYRSRASIFEASESTAEEDNIPSAFDDHPAIRNAYIRVFVGAAFDGMTREAVKLILAGYEIAFKASSSDLNGLSDFARTLPTVEKRLGVCTDSLITYYFLCTGCWKPHTRRELAQLESPNCIEPDCSGILYTLKRLSDGEKRTPALTLPFVPPKKALQRMALQAGKVAQWQKWRGPEDIPGIREPVTLKGYAAFSDLDKPMTDITDGWGWRAVQAGLERRRNGKWEIKDVDVHELKQQFVALPNGLILQINLDWFQAVKAGCHSTGAMYGTICNNPRGIRHLREETILITMFPGPYEPTQAQFNNVMNICVKHFQKLYDGIYLKVSGEPEPDLFYVQIGTDVSDLPASRKTSGLLAVTSKWFMCDHCDTPFFALVDRDAFDSTKINERDPWRYIKYAFRARDASPEIAEEISRRRGVRWSAMDNLVNWLPGVTNLFDLMHAIFLGIIKHLFREILQKNGMIDNEATKKLEDFLDKLIWPVSVSQMPPSIARGSGSIKADQWRSLITILFVGLFVAWQVDGEIPDVNAPPSAENTKNAAAQRRQEKLVRSRMKENYLAKNPNPSEAELERIKTVQMNRSLRLHYENLVQFTAGIRIITSDTISPNEVKRGCGAVRRSIQSWADMNCHLVPYFHYVAVHLESQFLKHGPAPGWWTFPYERNNGFLGRFNTNGHSGGELEGTMMRGWWKTTLIQDLIARLEQIPNPAPEDIDSLNVLKSHLKADKGERHGTLQNYIARAQANRNPNEIRYPRFSKTKSLREMEDGLYHLVLRHLQTVWASDILLIADVEMSRNKTAITFVGEVESFSHIWIHRRRYGAATQQRGIKAQYAYIDSRVPVRIHHIFHIQQNLPDKSKLTTGCAIVARFCPSMVITNFPWDLWATDIGVRVWDAEVFASCEVVSLEQLSGQFVLAPVEICEQALWITIAYDHEATEEDPEYEYEVE</sequence>
<evidence type="ECO:0000313" key="2">
    <source>
        <dbReference type="EMBL" id="KAF7359570.1"/>
    </source>
</evidence>
<evidence type="ECO:0000256" key="1">
    <source>
        <dbReference type="SAM" id="MobiDB-lite"/>
    </source>
</evidence>
<feature type="compositionally biased region" description="Acidic residues" evidence="1">
    <location>
        <begin position="116"/>
        <end position="148"/>
    </location>
</feature>
<reference evidence="2" key="1">
    <citation type="submission" date="2020-05" db="EMBL/GenBank/DDBJ databases">
        <title>Mycena genomes resolve the evolution of fungal bioluminescence.</title>
        <authorList>
            <person name="Tsai I.J."/>
        </authorList>
    </citation>
    <scope>NUCLEOTIDE SEQUENCE</scope>
    <source>
        <strain evidence="2">CCC161011</strain>
    </source>
</reference>
<comment type="caution">
    <text evidence="2">The sequence shown here is derived from an EMBL/GenBank/DDBJ whole genome shotgun (WGS) entry which is preliminary data.</text>
</comment>
<name>A0A8H6YKF6_9AGAR</name>
<keyword evidence="3" id="KW-1185">Reference proteome</keyword>
<proteinExistence type="predicted"/>
<dbReference type="EMBL" id="JACAZI010000005">
    <property type="protein sequence ID" value="KAF7359570.1"/>
    <property type="molecule type" value="Genomic_DNA"/>
</dbReference>
<accession>A0A8H6YKF6</accession>
<dbReference type="AlphaFoldDB" id="A0A8H6YKF6"/>
<feature type="region of interest" description="Disordered" evidence="1">
    <location>
        <begin position="110"/>
        <end position="150"/>
    </location>
</feature>
<dbReference type="Proteomes" id="UP000620124">
    <property type="component" value="Unassembled WGS sequence"/>
</dbReference>
<evidence type="ECO:0000313" key="3">
    <source>
        <dbReference type="Proteomes" id="UP000620124"/>
    </source>
</evidence>
<dbReference type="OrthoDB" id="3248986at2759"/>
<feature type="region of interest" description="Disordered" evidence="1">
    <location>
        <begin position="47"/>
        <end position="93"/>
    </location>
</feature>